<sequence length="116" mass="12921">MKAGLTNFAEQGLLTNDQSKALLAREAAGNQLVLNHVSLPHASTELSDAYKVFAITFDGIMKIDGNPIYLILIVLANEKRADSGQVFSYLYTRLKQLSNVQLQNVDTYETLIKYLK</sequence>
<feature type="domain" description="PTS EIIA type-2" evidence="1">
    <location>
        <begin position="1"/>
        <end position="116"/>
    </location>
</feature>
<dbReference type="InterPro" id="IPR002178">
    <property type="entry name" value="PTS_EIIA_type-2_dom"/>
</dbReference>
<organism evidence="2 3">
    <name type="scientific">Lactiplantibacillus plantarum</name>
    <name type="common">Lactobacillus plantarum</name>
    <dbReference type="NCBI Taxonomy" id="1590"/>
    <lineage>
        <taxon>Bacteria</taxon>
        <taxon>Bacillati</taxon>
        <taxon>Bacillota</taxon>
        <taxon>Bacilli</taxon>
        <taxon>Lactobacillales</taxon>
        <taxon>Lactobacillaceae</taxon>
        <taxon>Lactiplantibacillus</taxon>
    </lineage>
</organism>
<dbReference type="PROSITE" id="PS51094">
    <property type="entry name" value="PTS_EIIA_TYPE_2"/>
    <property type="match status" value="1"/>
</dbReference>
<dbReference type="InterPro" id="IPR016152">
    <property type="entry name" value="PTrfase/Anion_transptr"/>
</dbReference>
<evidence type="ECO:0000259" key="1">
    <source>
        <dbReference type="PROSITE" id="PS51094"/>
    </source>
</evidence>
<evidence type="ECO:0000313" key="2">
    <source>
        <dbReference type="EMBL" id="KZU96767.1"/>
    </source>
</evidence>
<protein>
    <submittedName>
        <fullName evidence="2">Transcription regulator</fullName>
    </submittedName>
</protein>
<proteinExistence type="predicted"/>
<dbReference type="Proteomes" id="UP000076882">
    <property type="component" value="Unassembled WGS sequence"/>
</dbReference>
<accession>A0A162F1V6</accession>
<dbReference type="Gene3D" id="3.40.930.10">
    <property type="entry name" value="Mannitol-specific EII, Chain A"/>
    <property type="match status" value="1"/>
</dbReference>
<dbReference type="AlphaFoldDB" id="A0A162F1V6"/>
<comment type="caution">
    <text evidence="2">The sequence shown here is derived from an EMBL/GenBank/DDBJ whole genome shotgun (WGS) entry which is preliminary data.</text>
</comment>
<name>A0A162F1V6_LACPN</name>
<gene>
    <name evidence="2" type="ORF">Lp19_0743</name>
</gene>
<dbReference type="SUPFAM" id="SSF55804">
    <property type="entry name" value="Phoshotransferase/anion transport protein"/>
    <property type="match status" value="1"/>
</dbReference>
<dbReference type="PATRIC" id="fig|1590.201.peg.469"/>
<dbReference type="EMBL" id="LUXM01000018">
    <property type="protein sequence ID" value="KZU96767.1"/>
    <property type="molecule type" value="Genomic_DNA"/>
</dbReference>
<reference evidence="2 3" key="1">
    <citation type="submission" date="2016-03" db="EMBL/GenBank/DDBJ databases">
        <title>Comparative genomics of 54 Lactobacillus plantarum strains reveals genomic uncoupling from niche constraints.</title>
        <authorList>
            <person name="Martino M.E."/>
        </authorList>
    </citation>
    <scope>NUCLEOTIDE SEQUENCE [LARGE SCALE GENOMIC DNA]</scope>
    <source>
        <strain evidence="2 3">19.1</strain>
    </source>
</reference>
<dbReference type="Pfam" id="PF00359">
    <property type="entry name" value="PTS_EIIA_2"/>
    <property type="match status" value="1"/>
</dbReference>
<evidence type="ECO:0000313" key="3">
    <source>
        <dbReference type="Proteomes" id="UP000076882"/>
    </source>
</evidence>